<dbReference type="EMBL" id="FOBV01000003">
    <property type="protein sequence ID" value="SEM43828.1"/>
    <property type="molecule type" value="Genomic_DNA"/>
</dbReference>
<dbReference type="OrthoDB" id="1430282at2"/>
<evidence type="ECO:0000256" key="1">
    <source>
        <dbReference type="SAM" id="Phobius"/>
    </source>
</evidence>
<dbReference type="Proteomes" id="UP000199450">
    <property type="component" value="Unassembled WGS sequence"/>
</dbReference>
<keyword evidence="1" id="KW-1133">Transmembrane helix</keyword>
<keyword evidence="3" id="KW-1185">Reference proteome</keyword>
<gene>
    <name evidence="2" type="ORF">SAMN05421856_103237</name>
</gene>
<dbReference type="InterPro" id="IPR049458">
    <property type="entry name" value="EpsG-like"/>
</dbReference>
<feature type="transmembrane region" description="Helical" evidence="1">
    <location>
        <begin position="291"/>
        <end position="309"/>
    </location>
</feature>
<feature type="transmembrane region" description="Helical" evidence="1">
    <location>
        <begin position="45"/>
        <end position="62"/>
    </location>
</feature>
<name>A0A1H7YES9_9FLAO</name>
<feature type="transmembrane region" description="Helical" evidence="1">
    <location>
        <begin position="206"/>
        <end position="226"/>
    </location>
</feature>
<feature type="transmembrane region" description="Helical" evidence="1">
    <location>
        <begin position="261"/>
        <end position="279"/>
    </location>
</feature>
<evidence type="ECO:0000313" key="3">
    <source>
        <dbReference type="Proteomes" id="UP000199450"/>
    </source>
</evidence>
<feature type="transmembrane region" description="Helical" evidence="1">
    <location>
        <begin position="94"/>
        <end position="117"/>
    </location>
</feature>
<protein>
    <submittedName>
        <fullName evidence="2">EpsG family protein</fullName>
    </submittedName>
</protein>
<dbReference type="AlphaFoldDB" id="A0A1H7YES9"/>
<feature type="transmembrane region" description="Helical" evidence="1">
    <location>
        <begin position="124"/>
        <end position="142"/>
    </location>
</feature>
<reference evidence="3" key="1">
    <citation type="submission" date="2016-10" db="EMBL/GenBank/DDBJ databases">
        <authorList>
            <person name="Varghese N."/>
            <person name="Submissions S."/>
        </authorList>
    </citation>
    <scope>NUCLEOTIDE SEQUENCE [LARGE SCALE GENOMIC DNA]</scope>
    <source>
        <strain evidence="3">DSM 17453</strain>
    </source>
</reference>
<feature type="transmembrane region" description="Helical" evidence="1">
    <location>
        <begin position="6"/>
        <end position="25"/>
    </location>
</feature>
<keyword evidence="1" id="KW-0812">Transmembrane</keyword>
<proteinExistence type="predicted"/>
<organism evidence="2 3">
    <name type="scientific">Chryseobacterium taichungense</name>
    <dbReference type="NCBI Taxonomy" id="295069"/>
    <lineage>
        <taxon>Bacteria</taxon>
        <taxon>Pseudomonadati</taxon>
        <taxon>Bacteroidota</taxon>
        <taxon>Flavobacteriia</taxon>
        <taxon>Flavobacteriales</taxon>
        <taxon>Weeksellaceae</taxon>
        <taxon>Chryseobacterium group</taxon>
        <taxon>Chryseobacterium</taxon>
    </lineage>
</organism>
<feature type="transmembrane region" description="Helical" evidence="1">
    <location>
        <begin position="167"/>
        <end position="194"/>
    </location>
</feature>
<evidence type="ECO:0000313" key="2">
    <source>
        <dbReference type="EMBL" id="SEM43828.1"/>
    </source>
</evidence>
<dbReference type="STRING" id="295069.SAMN05421856_103237"/>
<feature type="transmembrane region" description="Helical" evidence="1">
    <location>
        <begin position="351"/>
        <end position="369"/>
    </location>
</feature>
<accession>A0A1H7YES9</accession>
<dbReference type="RefSeq" id="WP_089999499.1">
    <property type="nucleotide sequence ID" value="NZ_FOBV01000003.1"/>
</dbReference>
<feature type="transmembrane region" description="Helical" evidence="1">
    <location>
        <begin position="321"/>
        <end position="339"/>
    </location>
</feature>
<dbReference type="Pfam" id="PF14897">
    <property type="entry name" value="EpsG"/>
    <property type="match status" value="1"/>
</dbReference>
<keyword evidence="1" id="KW-0472">Membrane</keyword>
<sequence length="384" mass="46139">MFIESIITYFFLITSMLIFGVNYYYNSNKFIINNIDKRSFWRLDIILPILIFSTIFGMRYDVGVDYFSYLNSYLTKTHVGKNEYLFYFLSDLSWYFKLHFSIYFGIIAFLQILFFYLSFKNNRYLYPFLIFFLFTNGSFLFWMNGIRQALALCIWLYSLKYIVSRNFYMYLLFICIIFMVHRSSIILLIFYPLLVGNRDYFKNIKIQLILLLLAFLLRSIFFTLILKLESVFTLYVSILGDGLYDSYSMENLIDGFVESNGSGLAVYFKLLVNIIIILESKKLKKFYNNKYFIICYFFFFIGILAKYIIPDGAVALSRPFRYFYIFDTIIYSFFTYYLCRNFNKINNKLKYFAMIIAFALIFCLSQFSATKNSHSLFQFYFNNH</sequence>